<reference evidence="2 3" key="1">
    <citation type="submission" date="2019-09" db="EMBL/GenBank/DDBJ databases">
        <title>Draft genome sequence of various Type strains from the CCUG.</title>
        <authorList>
            <person name="Pineiro-Iglesias B."/>
            <person name="Tunovic T."/>
            <person name="Unosson C."/>
            <person name="Inganas E."/>
            <person name="Ohlen M."/>
            <person name="Cardew S."/>
            <person name="Jensie-Markopoulos S."/>
            <person name="Salva-Serra F."/>
            <person name="Jaen-Luchoro D."/>
            <person name="Karlsson R."/>
            <person name="Svensson-Stadler L."/>
            <person name="Chun J."/>
            <person name="Moore E."/>
        </authorList>
    </citation>
    <scope>NUCLEOTIDE SEQUENCE [LARGE SCALE GENOMIC DNA]</scope>
    <source>
        <strain evidence="2 3">CCUG 53682T</strain>
    </source>
</reference>
<organism evidence="2 3">
    <name type="scientific">Morganella psychrotolerans</name>
    <dbReference type="NCBI Taxonomy" id="368603"/>
    <lineage>
        <taxon>Bacteria</taxon>
        <taxon>Pseudomonadati</taxon>
        <taxon>Pseudomonadota</taxon>
        <taxon>Gammaproteobacteria</taxon>
        <taxon>Enterobacterales</taxon>
        <taxon>Morganellaceae</taxon>
        <taxon>Morganella</taxon>
    </lineage>
</organism>
<dbReference type="RefSeq" id="WP_150384613.1">
    <property type="nucleotide sequence ID" value="NZ_BAAAFS010000001.1"/>
</dbReference>
<keyword evidence="1" id="KW-1133">Transmembrane helix</keyword>
<evidence type="ECO:0000256" key="1">
    <source>
        <dbReference type="SAM" id="Phobius"/>
    </source>
</evidence>
<proteinExistence type="predicted"/>
<sequence>MNDMITEKYIHTLNSLIERSVLLNDSIRYRRQVITRLFTINIIYFFSLTFLFSIFCFFLLKNDMLSKNISFELIPLLFTAISLIAIFATLSAYNFQKKKRIIALIDIDINQLENLLSYIDDYKMYLEKKINDSFERDDKNINVNELIDALNQANFKLRYIQFSYKKSV</sequence>
<dbReference type="AlphaFoldDB" id="A0A5M9RBA5"/>
<gene>
    <name evidence="2" type="ORF">F4V73_02275</name>
</gene>
<keyword evidence="1" id="KW-0472">Membrane</keyword>
<evidence type="ECO:0000313" key="3">
    <source>
        <dbReference type="Proteomes" id="UP000322181"/>
    </source>
</evidence>
<evidence type="ECO:0008006" key="4">
    <source>
        <dbReference type="Google" id="ProtNLM"/>
    </source>
</evidence>
<protein>
    <recommendedName>
        <fullName evidence="4">SMODS and SLOG-associating 2TM effector domain-containing protein</fullName>
    </recommendedName>
</protein>
<accession>A0A5M9RBA5</accession>
<comment type="caution">
    <text evidence="2">The sequence shown here is derived from an EMBL/GenBank/DDBJ whole genome shotgun (WGS) entry which is preliminary data.</text>
</comment>
<dbReference type="EMBL" id="VXKB01000001">
    <property type="protein sequence ID" value="KAA8716725.1"/>
    <property type="molecule type" value="Genomic_DNA"/>
</dbReference>
<keyword evidence="1" id="KW-0812">Transmembrane</keyword>
<name>A0A5M9RBA5_9GAMM</name>
<feature type="transmembrane region" description="Helical" evidence="1">
    <location>
        <begin position="73"/>
        <end position="95"/>
    </location>
</feature>
<dbReference type="Proteomes" id="UP000322181">
    <property type="component" value="Unassembled WGS sequence"/>
</dbReference>
<evidence type="ECO:0000313" key="2">
    <source>
        <dbReference type="EMBL" id="KAA8716725.1"/>
    </source>
</evidence>
<feature type="transmembrane region" description="Helical" evidence="1">
    <location>
        <begin position="37"/>
        <end position="61"/>
    </location>
</feature>